<proteinExistence type="predicted"/>
<dbReference type="EMBL" id="JBDIZK010000009">
    <property type="protein sequence ID" value="MEN3748537.1"/>
    <property type="molecule type" value="Genomic_DNA"/>
</dbReference>
<dbReference type="RefSeq" id="WP_346247563.1">
    <property type="nucleotide sequence ID" value="NZ_JBDIZK010000009.1"/>
</dbReference>
<sequence>MRRFGALILVAAVCLLTGARDVPQPPSGSIAVSISSWGHPISVWTIDKRGHVARRTSTLQRRTEVRATSFKVGARGYARIRALLAPARRHAGKTLSCTDRITDQPYGSVIWHEPRGPAELRFDYGCRDAETRAIVERLMAADGQIRQWDERK</sequence>
<evidence type="ECO:0000313" key="2">
    <source>
        <dbReference type="EMBL" id="MEN3748537.1"/>
    </source>
</evidence>
<protein>
    <submittedName>
        <fullName evidence="2">Uncharacterized protein</fullName>
    </submittedName>
</protein>
<keyword evidence="3" id="KW-1185">Reference proteome</keyword>
<evidence type="ECO:0000313" key="3">
    <source>
        <dbReference type="Proteomes" id="UP001427805"/>
    </source>
</evidence>
<feature type="signal peptide" evidence="1">
    <location>
        <begin position="1"/>
        <end position="19"/>
    </location>
</feature>
<reference evidence="2 3" key="1">
    <citation type="submission" date="2024-05" db="EMBL/GenBank/DDBJ databases">
        <title>Sphingomonas sp. HF-S3 16S ribosomal RNA gene Genome sequencing and assembly.</title>
        <authorList>
            <person name="Lee H."/>
        </authorList>
    </citation>
    <scope>NUCLEOTIDE SEQUENCE [LARGE SCALE GENOMIC DNA]</scope>
    <source>
        <strain evidence="2 3">HF-S3</strain>
    </source>
</reference>
<accession>A0ABV0BBC5</accession>
<organism evidence="2 3">
    <name type="scientific">Sphingomonas rustica</name>
    <dbReference type="NCBI Taxonomy" id="3103142"/>
    <lineage>
        <taxon>Bacteria</taxon>
        <taxon>Pseudomonadati</taxon>
        <taxon>Pseudomonadota</taxon>
        <taxon>Alphaproteobacteria</taxon>
        <taxon>Sphingomonadales</taxon>
        <taxon>Sphingomonadaceae</taxon>
        <taxon>Sphingomonas</taxon>
    </lineage>
</organism>
<comment type="caution">
    <text evidence="2">The sequence shown here is derived from an EMBL/GenBank/DDBJ whole genome shotgun (WGS) entry which is preliminary data.</text>
</comment>
<name>A0ABV0BBC5_9SPHN</name>
<keyword evidence="1" id="KW-0732">Signal</keyword>
<evidence type="ECO:0000256" key="1">
    <source>
        <dbReference type="SAM" id="SignalP"/>
    </source>
</evidence>
<feature type="chain" id="PRO_5046081709" evidence="1">
    <location>
        <begin position="20"/>
        <end position="152"/>
    </location>
</feature>
<gene>
    <name evidence="2" type="ORF">TPR58_15280</name>
</gene>
<dbReference type="Proteomes" id="UP001427805">
    <property type="component" value="Unassembled WGS sequence"/>
</dbReference>